<name>A0AAE1FT15_PETCI</name>
<gene>
    <name evidence="3" type="ORF">Pcinc_001365</name>
    <name evidence="2" type="ORF">Pcinc_015436</name>
</gene>
<reference evidence="2" key="1">
    <citation type="submission" date="2023-10" db="EMBL/GenBank/DDBJ databases">
        <title>Genome assemblies of two species of porcelain crab, Petrolisthes cinctipes and Petrolisthes manimaculis (Anomura: Porcellanidae).</title>
        <authorList>
            <person name="Angst P."/>
        </authorList>
    </citation>
    <scope>NUCLEOTIDE SEQUENCE</scope>
    <source>
        <strain evidence="2">PB745_01</strain>
        <tissue evidence="2">Gill</tissue>
    </source>
</reference>
<protein>
    <submittedName>
        <fullName evidence="2">Uncharacterized protein</fullName>
    </submittedName>
</protein>
<evidence type="ECO:0000313" key="4">
    <source>
        <dbReference type="Proteomes" id="UP001286313"/>
    </source>
</evidence>
<dbReference type="Proteomes" id="UP001286313">
    <property type="component" value="Unassembled WGS sequence"/>
</dbReference>
<dbReference type="EMBL" id="JAWQEG010001360">
    <property type="protein sequence ID" value="KAK3880049.1"/>
    <property type="molecule type" value="Genomic_DNA"/>
</dbReference>
<dbReference type="EMBL" id="JAWQEG010000081">
    <property type="protein sequence ID" value="KAK3894917.1"/>
    <property type="molecule type" value="Genomic_DNA"/>
</dbReference>
<evidence type="ECO:0000313" key="3">
    <source>
        <dbReference type="EMBL" id="KAK3894917.1"/>
    </source>
</evidence>
<dbReference type="AlphaFoldDB" id="A0AAE1FT15"/>
<accession>A0AAE1FT15</accession>
<organism evidence="2 4">
    <name type="scientific">Petrolisthes cinctipes</name>
    <name type="common">Flat porcelain crab</name>
    <dbReference type="NCBI Taxonomy" id="88211"/>
    <lineage>
        <taxon>Eukaryota</taxon>
        <taxon>Metazoa</taxon>
        <taxon>Ecdysozoa</taxon>
        <taxon>Arthropoda</taxon>
        <taxon>Crustacea</taxon>
        <taxon>Multicrustacea</taxon>
        <taxon>Malacostraca</taxon>
        <taxon>Eumalacostraca</taxon>
        <taxon>Eucarida</taxon>
        <taxon>Decapoda</taxon>
        <taxon>Pleocyemata</taxon>
        <taxon>Anomura</taxon>
        <taxon>Galatheoidea</taxon>
        <taxon>Porcellanidae</taxon>
        <taxon>Petrolisthes</taxon>
    </lineage>
</organism>
<proteinExistence type="predicted"/>
<evidence type="ECO:0000313" key="2">
    <source>
        <dbReference type="EMBL" id="KAK3880049.1"/>
    </source>
</evidence>
<feature type="region of interest" description="Disordered" evidence="1">
    <location>
        <begin position="53"/>
        <end position="102"/>
    </location>
</feature>
<comment type="caution">
    <text evidence="2">The sequence shown here is derived from an EMBL/GenBank/DDBJ whole genome shotgun (WGS) entry which is preliminary data.</text>
</comment>
<evidence type="ECO:0000256" key="1">
    <source>
        <dbReference type="SAM" id="MobiDB-lite"/>
    </source>
</evidence>
<keyword evidence="4" id="KW-1185">Reference proteome</keyword>
<sequence length="102" mass="11757">MLGTQVWVQNQETKVWDRRGVVTETLPHRQYTVKLDGSGRVTLRNRRHLRAVRGSSHPTQPPPQNLILHSTRSRPTHTEATGRPQRRVKQPAWMSDYIAGTQ</sequence>